<reference evidence="6 7" key="1">
    <citation type="submission" date="2014-02" db="EMBL/GenBank/DDBJ databases">
        <title>Draft genome sequence of Lysinibacillus massiliensis CCUG 49529.</title>
        <authorList>
            <person name="Zhang F."/>
            <person name="Wang G."/>
            <person name="Zhang L."/>
        </authorList>
    </citation>
    <scope>NUCLEOTIDE SEQUENCE [LARGE SCALE GENOMIC DNA]</scope>
    <source>
        <strain evidence="6 7">CCUG 49529</strain>
    </source>
</reference>
<feature type="domain" description="Peptidase M20 dimerisation" evidence="5">
    <location>
        <begin position="216"/>
        <end position="311"/>
    </location>
</feature>
<comment type="cofactor">
    <cofactor evidence="3">
        <name>Zn(2+)</name>
        <dbReference type="ChEBI" id="CHEBI:29105"/>
    </cofactor>
    <text evidence="3">Binds 2 Zn(2+) ions per subunit.</text>
</comment>
<evidence type="ECO:0000313" key="6">
    <source>
        <dbReference type="EMBL" id="KGR91286.1"/>
    </source>
</evidence>
<evidence type="ECO:0000256" key="3">
    <source>
        <dbReference type="PIRSR" id="PIRSR001235-1"/>
    </source>
</evidence>
<gene>
    <name evidence="6" type="ORF">CD30_06530</name>
</gene>
<comment type="similarity">
    <text evidence="1">Belongs to the peptidase M20 family.</text>
</comment>
<organism evidence="6 7">
    <name type="scientific">Ureibacillus massiliensis 4400831 = CIP 108448 = CCUG 49529</name>
    <dbReference type="NCBI Taxonomy" id="1211035"/>
    <lineage>
        <taxon>Bacteria</taxon>
        <taxon>Bacillati</taxon>
        <taxon>Bacillota</taxon>
        <taxon>Bacilli</taxon>
        <taxon>Bacillales</taxon>
        <taxon>Caryophanaceae</taxon>
        <taxon>Ureibacillus</taxon>
    </lineage>
</organism>
<keyword evidence="3" id="KW-0862">Zinc</keyword>
<dbReference type="PANTHER" id="PTHR32494:SF5">
    <property type="entry name" value="ALLANTOATE AMIDOHYDROLASE"/>
    <property type="match status" value="1"/>
</dbReference>
<proteinExistence type="inferred from homology"/>
<dbReference type="eggNOG" id="COG0624">
    <property type="taxonomic scope" value="Bacteria"/>
</dbReference>
<dbReference type="Pfam" id="PF01546">
    <property type="entry name" value="Peptidase_M20"/>
    <property type="match status" value="1"/>
</dbReference>
<dbReference type="InterPro" id="IPR002933">
    <property type="entry name" value="Peptidase_M20"/>
</dbReference>
<feature type="binding site" evidence="3">
    <location>
        <position position="96"/>
    </location>
    <ligand>
        <name>Zn(2+)</name>
        <dbReference type="ChEBI" id="CHEBI:29105"/>
        <label>2</label>
    </ligand>
</feature>
<dbReference type="Gene3D" id="3.30.70.360">
    <property type="match status" value="1"/>
</dbReference>
<protein>
    <submittedName>
        <fullName evidence="6">Allantoate amidohydrolase</fullName>
    </submittedName>
</protein>
<dbReference type="GO" id="GO:0016813">
    <property type="term" value="F:hydrolase activity, acting on carbon-nitrogen (but not peptide) bonds, in linear amidines"/>
    <property type="evidence" value="ECO:0007669"/>
    <property type="project" value="InterPro"/>
</dbReference>
<dbReference type="NCBIfam" id="NF006771">
    <property type="entry name" value="PRK09290.1-5"/>
    <property type="match status" value="1"/>
</dbReference>
<feature type="binding site" evidence="4">
    <location>
        <position position="292"/>
    </location>
    <ligand>
        <name>allantoate</name>
        <dbReference type="ChEBI" id="CHEBI:17536"/>
    </ligand>
</feature>
<accession>A0A0A3J319</accession>
<dbReference type="CDD" id="cd03884">
    <property type="entry name" value="M20_bAS"/>
    <property type="match status" value="1"/>
</dbReference>
<dbReference type="InterPro" id="IPR010158">
    <property type="entry name" value="Amidase_Cbmase"/>
</dbReference>
<evidence type="ECO:0000256" key="4">
    <source>
        <dbReference type="PIRSR" id="PIRSR001235-2"/>
    </source>
</evidence>
<dbReference type="Pfam" id="PF07687">
    <property type="entry name" value="M20_dimer"/>
    <property type="match status" value="1"/>
</dbReference>
<dbReference type="Proteomes" id="UP000030595">
    <property type="component" value="Unassembled WGS sequence"/>
</dbReference>
<keyword evidence="2 6" id="KW-0378">Hydrolase</keyword>
<feature type="binding site" evidence="3">
    <location>
        <position position="96"/>
    </location>
    <ligand>
        <name>Zn(2+)</name>
        <dbReference type="ChEBI" id="CHEBI:29105"/>
        <label>1</label>
    </ligand>
</feature>
<feature type="binding site" evidence="3">
    <location>
        <position position="131"/>
    </location>
    <ligand>
        <name>Zn(2+)</name>
        <dbReference type="ChEBI" id="CHEBI:29105"/>
        <label>2</label>
    </ligand>
</feature>
<keyword evidence="7" id="KW-1185">Reference proteome</keyword>
<dbReference type="NCBIfam" id="TIGR01879">
    <property type="entry name" value="hydantase"/>
    <property type="match status" value="1"/>
</dbReference>
<evidence type="ECO:0000259" key="5">
    <source>
        <dbReference type="Pfam" id="PF07687"/>
    </source>
</evidence>
<comment type="caution">
    <text evidence="6">The sequence shown here is derived from an EMBL/GenBank/DDBJ whole genome shotgun (WGS) entry which is preliminary data.</text>
</comment>
<feature type="binding site" evidence="3">
    <location>
        <position position="85"/>
    </location>
    <ligand>
        <name>Zn(2+)</name>
        <dbReference type="ChEBI" id="CHEBI:29105"/>
        <label>1</label>
    </ligand>
</feature>
<dbReference type="Gene3D" id="3.40.630.10">
    <property type="entry name" value="Zn peptidases"/>
    <property type="match status" value="1"/>
</dbReference>
<evidence type="ECO:0000256" key="1">
    <source>
        <dbReference type="ARBA" id="ARBA00006153"/>
    </source>
</evidence>
<dbReference type="PANTHER" id="PTHR32494">
    <property type="entry name" value="ALLANTOATE DEIMINASE-RELATED"/>
    <property type="match status" value="1"/>
</dbReference>
<dbReference type="AlphaFoldDB" id="A0A0A3J319"/>
<dbReference type="EMBL" id="JPVQ01000008">
    <property type="protein sequence ID" value="KGR91286.1"/>
    <property type="molecule type" value="Genomic_DNA"/>
</dbReference>
<evidence type="ECO:0000256" key="2">
    <source>
        <dbReference type="ARBA" id="ARBA00022801"/>
    </source>
</evidence>
<dbReference type="GO" id="GO:0046872">
    <property type="term" value="F:metal ion binding"/>
    <property type="evidence" value="ECO:0007669"/>
    <property type="project" value="UniProtKB-KW"/>
</dbReference>
<dbReference type="SUPFAM" id="SSF55031">
    <property type="entry name" value="Bacterial exopeptidase dimerisation domain"/>
    <property type="match status" value="1"/>
</dbReference>
<name>A0A0A3J319_9BACL</name>
<dbReference type="RefSeq" id="WP_036174099.1">
    <property type="nucleotide sequence ID" value="NZ_AVCZ01000008.1"/>
</dbReference>
<dbReference type="OrthoDB" id="9808195at2"/>
<dbReference type="NCBIfam" id="NF006768">
    <property type="entry name" value="PRK09290.1-1"/>
    <property type="match status" value="1"/>
</dbReference>
<dbReference type="SUPFAM" id="SSF53187">
    <property type="entry name" value="Zn-dependent exopeptidases"/>
    <property type="match status" value="1"/>
</dbReference>
<sequence length="418" mass="46291">MSESTTNVQTIEIRELVEWLSTFGTTNERGVTRLLYSTEWIKAQQALKQKMHEAGMATYFDGVGNLYGRIEGSIQGDTVILTGSHIDTVKQGGKYDGAYGILASFLAVRRLVEKYGPPIKTIEVVSLCEEEGSRFPLTFWGSKNITGEFSITSIDNISDNEGIPFKKAMNDAGYPIDAYSPKKRNDIEHFVEIHIEQGSILEKNLKDIGLVTHIVGQKRYTITLTGESNHAGTTPMDERKDAMVCAAKAISQLTSIAISLAPGLRITAGQLIAKPNVPNVVAGEVSFTLDIRYHDKKVLDSYCEKVIEVLECISNESDIQLSVEKWTDIDPVTLDQSLHELMKKKIESKGFSHMQMVSGAGHDAQVFGRHYPTTLIFIPSCNGISHSPLEFTEDEYLEKGVKVMMDTLYHLAYKGGIA</sequence>
<feature type="binding site" evidence="3">
    <location>
        <position position="386"/>
    </location>
    <ligand>
        <name>Zn(2+)</name>
        <dbReference type="ChEBI" id="CHEBI:29105"/>
        <label>2</label>
    </ligand>
</feature>
<feature type="binding site" evidence="3">
    <location>
        <position position="194"/>
    </location>
    <ligand>
        <name>Zn(2+)</name>
        <dbReference type="ChEBI" id="CHEBI:29105"/>
        <label>1</label>
    </ligand>
</feature>
<evidence type="ECO:0000313" key="7">
    <source>
        <dbReference type="Proteomes" id="UP000030595"/>
    </source>
</evidence>
<dbReference type="InterPro" id="IPR011650">
    <property type="entry name" value="Peptidase_M20_dimer"/>
</dbReference>
<feature type="binding site" evidence="4">
    <location>
        <position position="219"/>
    </location>
    <ligand>
        <name>allantoate</name>
        <dbReference type="ChEBI" id="CHEBI:17536"/>
    </ligand>
</feature>
<feature type="binding site" evidence="4">
    <location>
        <position position="279"/>
    </location>
    <ligand>
        <name>allantoate</name>
        <dbReference type="ChEBI" id="CHEBI:17536"/>
    </ligand>
</feature>
<dbReference type="PIRSF" id="PIRSF001235">
    <property type="entry name" value="Amidase_carbamoylase"/>
    <property type="match status" value="1"/>
</dbReference>
<dbReference type="InterPro" id="IPR036264">
    <property type="entry name" value="Bact_exopeptidase_dim_dom"/>
</dbReference>
<keyword evidence="3" id="KW-0479">Metal-binding</keyword>